<evidence type="ECO:0000256" key="6">
    <source>
        <dbReference type="SAM" id="Phobius"/>
    </source>
</evidence>
<dbReference type="PROSITE" id="PS50041">
    <property type="entry name" value="C_TYPE_LECTIN_2"/>
    <property type="match status" value="1"/>
</dbReference>
<feature type="domain" description="C-type lectin" evidence="7">
    <location>
        <begin position="111"/>
        <end position="219"/>
    </location>
</feature>
<dbReference type="Gene3D" id="3.10.100.10">
    <property type="entry name" value="Mannose-Binding Protein A, subunit A"/>
    <property type="match status" value="1"/>
</dbReference>
<dbReference type="GO" id="GO:0016020">
    <property type="term" value="C:membrane"/>
    <property type="evidence" value="ECO:0007669"/>
    <property type="project" value="UniProtKB-SubCell"/>
</dbReference>
<dbReference type="CDD" id="cd03593">
    <property type="entry name" value="CLECT_NK_receptors_like"/>
    <property type="match status" value="1"/>
</dbReference>
<dbReference type="SMART" id="SM00034">
    <property type="entry name" value="CLECT"/>
    <property type="match status" value="1"/>
</dbReference>
<evidence type="ECO:0000256" key="2">
    <source>
        <dbReference type="ARBA" id="ARBA00022692"/>
    </source>
</evidence>
<keyword evidence="5 6" id="KW-0472">Membrane</keyword>
<feature type="transmembrane region" description="Helical" evidence="6">
    <location>
        <begin position="41"/>
        <end position="63"/>
    </location>
</feature>
<dbReference type="InterPro" id="IPR016187">
    <property type="entry name" value="CTDL_fold"/>
</dbReference>
<evidence type="ECO:0000256" key="4">
    <source>
        <dbReference type="ARBA" id="ARBA00022989"/>
    </source>
</evidence>
<dbReference type="UCSC" id="RGD:621452">
    <property type="organism name" value="rat"/>
</dbReference>
<organism evidence="8">
    <name type="scientific">Rattus norvegicus</name>
    <name type="common">Rat</name>
    <dbReference type="NCBI Taxonomy" id="10116"/>
    <lineage>
        <taxon>Eukaryota</taxon>
        <taxon>Metazoa</taxon>
        <taxon>Chordata</taxon>
        <taxon>Craniata</taxon>
        <taxon>Vertebrata</taxon>
        <taxon>Euteleostomi</taxon>
        <taxon>Mammalia</taxon>
        <taxon>Eutheria</taxon>
        <taxon>Euarchontoglires</taxon>
        <taxon>Glires</taxon>
        <taxon>Rodentia</taxon>
        <taxon>Myomorpha</taxon>
        <taxon>Muroidea</taxon>
        <taxon>Muridae</taxon>
        <taxon>Murinae</taxon>
        <taxon>Rattus</taxon>
    </lineage>
</organism>
<keyword evidence="4 6" id="KW-1133">Transmembrane helix</keyword>
<protein>
    <submittedName>
        <fullName evidence="8">Killer cell lectin-like receptor subfamily H, member 1</fullName>
    </submittedName>
</protein>
<dbReference type="PANTHER" id="PTHR47218:SF1">
    <property type="entry name" value="C-TYPE LECTIN DOMAIN FAMILY 7 MEMBER A"/>
    <property type="match status" value="1"/>
</dbReference>
<dbReference type="InterPro" id="IPR016186">
    <property type="entry name" value="C-type_lectin-like/link_sf"/>
</dbReference>
<dbReference type="OrthoDB" id="538816at2759"/>
<evidence type="ECO:0000256" key="5">
    <source>
        <dbReference type="ARBA" id="ARBA00023136"/>
    </source>
</evidence>
<dbReference type="AlphaFoldDB" id="Q8K4F1"/>
<dbReference type="Pfam" id="PF00059">
    <property type="entry name" value="Lectin_C"/>
    <property type="match status" value="1"/>
</dbReference>
<reference evidence="8" key="1">
    <citation type="journal article" date="2002" name="J. Immunol.">
        <title>Characterization of a novel killer cell lectin-like receptor (KLRH1) expressed by alloreactive rat NK cells.</title>
        <authorList>
            <person name="Naper C."/>
            <person name="Hayashi S."/>
            <person name="Lovik G."/>
            <person name="Kveberg L."/>
            <person name="Niemi E.C."/>
            <person name="Rolstad B."/>
            <person name="Dissen E."/>
            <person name="Ryan J.C."/>
            <person name="Vaage J.T."/>
        </authorList>
    </citation>
    <scope>NUCLEOTIDE SEQUENCE</scope>
    <source>
        <strain evidence="8">PVG</strain>
    </source>
</reference>
<proteinExistence type="evidence at transcript level"/>
<accession>Q8K4F1</accession>
<dbReference type="RefSeq" id="NP_631926.1">
    <property type="nucleotide sequence ID" value="NM_139187.2"/>
</dbReference>
<keyword evidence="3 8" id="KW-0430">Lectin</keyword>
<dbReference type="AGR" id="RGD:621452"/>
<evidence type="ECO:0000259" key="7">
    <source>
        <dbReference type="PROSITE" id="PS50041"/>
    </source>
</evidence>
<dbReference type="RGD" id="621452">
    <property type="gene designation" value="Klrh1"/>
</dbReference>
<name>Q8K4F1_RAT</name>
<dbReference type="GeneID" id="246043"/>
<dbReference type="KEGG" id="rno:246043"/>
<keyword evidence="8" id="KW-0675">Receptor</keyword>
<dbReference type="GO" id="GO:0071226">
    <property type="term" value="P:cellular response to molecule of fungal origin"/>
    <property type="evidence" value="ECO:0007669"/>
    <property type="project" value="InterPro"/>
</dbReference>
<dbReference type="EMBL" id="AF416564">
    <property type="protein sequence ID" value="AAM22620.1"/>
    <property type="molecule type" value="mRNA"/>
</dbReference>
<dbReference type="PhylomeDB" id="Q8K4F1"/>
<evidence type="ECO:0000256" key="3">
    <source>
        <dbReference type="ARBA" id="ARBA00022734"/>
    </source>
</evidence>
<evidence type="ECO:0000313" key="8">
    <source>
        <dbReference type="EMBL" id="AAM22620.1"/>
    </source>
</evidence>
<dbReference type="InterPro" id="IPR001304">
    <property type="entry name" value="C-type_lectin-like"/>
</dbReference>
<keyword evidence="2 6" id="KW-0812">Transmembrane</keyword>
<sequence length="231" mass="26630">MQLSEMNEGRLTYAELKLSLKSKDKPQPTQKKREYPWRISVVILGTVCLCLLISSIVFGYLFFQGTSKFKIQCEKDANKNAVSSMEVVDPSALPPTTGKGCYKCQGRWFCCGEKCYYFSEEEKTWDESEASCRLLGSHLAKIDNREEQNFIQSRLNYSYWVGLRKKGGQFLWVHQEDEKISSDLDFHMTTHLADAACGYIKPKLLNNAQCSRLFPYICKKNFTCLLTSENW</sequence>
<dbReference type="PANTHER" id="PTHR47218">
    <property type="entry name" value="C-TYPE LECTIN DOMAIN FAMILY 7 MEMBER A"/>
    <property type="match status" value="1"/>
</dbReference>
<comment type="subcellular location">
    <subcellularLocation>
        <location evidence="1">Membrane</location>
        <topology evidence="1">Single-pass membrane protein</topology>
    </subcellularLocation>
</comment>
<dbReference type="GO" id="GO:0001872">
    <property type="term" value="F:(1-&gt;3)-beta-D-glucan binding"/>
    <property type="evidence" value="ECO:0007669"/>
    <property type="project" value="InterPro"/>
</dbReference>
<dbReference type="CTD" id="232415"/>
<evidence type="ECO:0000256" key="1">
    <source>
        <dbReference type="ARBA" id="ARBA00004167"/>
    </source>
</evidence>
<gene>
    <name evidence="8 9" type="primary">Klrh1</name>
</gene>
<evidence type="ECO:0000313" key="9">
    <source>
        <dbReference type="RGD" id="621452"/>
    </source>
</evidence>
<dbReference type="InterPro" id="IPR033992">
    <property type="entry name" value="NKR-like_CTLD"/>
</dbReference>
<dbReference type="SUPFAM" id="SSF56436">
    <property type="entry name" value="C-type lectin-like"/>
    <property type="match status" value="1"/>
</dbReference>
<dbReference type="InterPro" id="IPR042808">
    <property type="entry name" value="CLEC7A"/>
</dbReference>